<evidence type="ECO:0000313" key="2">
    <source>
        <dbReference type="EMBL" id="JAH93043.1"/>
    </source>
</evidence>
<name>A0A0E9WU62_ANGAN</name>
<organism evidence="2">
    <name type="scientific">Anguilla anguilla</name>
    <name type="common">European freshwater eel</name>
    <name type="synonym">Muraena anguilla</name>
    <dbReference type="NCBI Taxonomy" id="7936"/>
    <lineage>
        <taxon>Eukaryota</taxon>
        <taxon>Metazoa</taxon>
        <taxon>Chordata</taxon>
        <taxon>Craniata</taxon>
        <taxon>Vertebrata</taxon>
        <taxon>Euteleostomi</taxon>
        <taxon>Actinopterygii</taxon>
        <taxon>Neopterygii</taxon>
        <taxon>Teleostei</taxon>
        <taxon>Anguilliformes</taxon>
        <taxon>Anguillidae</taxon>
        <taxon>Anguilla</taxon>
    </lineage>
</organism>
<reference evidence="2" key="1">
    <citation type="submission" date="2014-11" db="EMBL/GenBank/DDBJ databases">
        <authorList>
            <person name="Amaro Gonzalez C."/>
        </authorList>
    </citation>
    <scope>NUCLEOTIDE SEQUENCE</scope>
</reference>
<dbReference type="EMBL" id="GBXM01015534">
    <property type="protein sequence ID" value="JAH93043.1"/>
    <property type="molecule type" value="Transcribed_RNA"/>
</dbReference>
<accession>A0A0E9WU62</accession>
<reference evidence="2" key="2">
    <citation type="journal article" date="2015" name="Fish Shellfish Immunol.">
        <title>Early steps in the European eel (Anguilla anguilla)-Vibrio vulnificus interaction in the gills: Role of the RtxA13 toxin.</title>
        <authorList>
            <person name="Callol A."/>
            <person name="Pajuelo D."/>
            <person name="Ebbesson L."/>
            <person name="Teles M."/>
            <person name="MacKenzie S."/>
            <person name="Amaro C."/>
        </authorList>
    </citation>
    <scope>NUCLEOTIDE SEQUENCE</scope>
</reference>
<sequence length="81" mass="9105">MDVALRRHSEVSVPRTLHKSQTQRLLPKCLLTLKSHFMSCAAQNQHFQMVSAEHFTSMSGGNSSPMNSHAHKPFFPDKSAQ</sequence>
<proteinExistence type="predicted"/>
<evidence type="ECO:0000256" key="1">
    <source>
        <dbReference type="SAM" id="MobiDB-lite"/>
    </source>
</evidence>
<protein>
    <submittedName>
        <fullName evidence="2">Uncharacterized protein</fullName>
    </submittedName>
</protein>
<dbReference type="AlphaFoldDB" id="A0A0E9WU62"/>
<feature type="compositionally biased region" description="Low complexity" evidence="1">
    <location>
        <begin position="57"/>
        <end position="68"/>
    </location>
</feature>
<feature type="region of interest" description="Disordered" evidence="1">
    <location>
        <begin position="56"/>
        <end position="81"/>
    </location>
</feature>